<feature type="binding site" evidence="7">
    <location>
        <position position="144"/>
    </location>
    <ligand>
        <name>[2Fe-2S] cluster</name>
        <dbReference type="ChEBI" id="CHEBI:190135"/>
    </ligand>
</feature>
<dbReference type="InterPro" id="IPR036249">
    <property type="entry name" value="Thioredoxin-like_sf"/>
</dbReference>
<evidence type="ECO:0000313" key="9">
    <source>
        <dbReference type="Proteomes" id="UP000334923"/>
    </source>
</evidence>
<keyword evidence="5 7" id="KW-0411">Iron-sulfur</keyword>
<comment type="similarity">
    <text evidence="1">Belongs to the complex I 24 kDa subunit family.</text>
</comment>
<keyword evidence="3 7" id="KW-0479">Metal-binding</keyword>
<protein>
    <submittedName>
        <fullName evidence="8">NADH-quinone oxidoreductase subunit E</fullName>
    </submittedName>
</protein>
<evidence type="ECO:0000256" key="3">
    <source>
        <dbReference type="ARBA" id="ARBA00022723"/>
    </source>
</evidence>
<dbReference type="SUPFAM" id="SSF52833">
    <property type="entry name" value="Thioredoxin-like"/>
    <property type="match status" value="1"/>
</dbReference>
<proteinExistence type="inferred from homology"/>
<evidence type="ECO:0000313" key="8">
    <source>
        <dbReference type="EMBL" id="VVM05075.1"/>
    </source>
</evidence>
<gene>
    <name evidence="8" type="primary">nuoE</name>
    <name evidence="8" type="ORF">MAMT_00447</name>
</gene>
<evidence type="ECO:0000256" key="5">
    <source>
        <dbReference type="ARBA" id="ARBA00023014"/>
    </source>
</evidence>
<organism evidence="8 9">
    <name type="scientific">Methylacidimicrobium tartarophylax</name>
    <dbReference type="NCBI Taxonomy" id="1041768"/>
    <lineage>
        <taxon>Bacteria</taxon>
        <taxon>Pseudomonadati</taxon>
        <taxon>Verrucomicrobiota</taxon>
        <taxon>Methylacidimicrobium</taxon>
    </lineage>
</organism>
<dbReference type="Pfam" id="PF01257">
    <property type="entry name" value="2Fe-2S_thioredx"/>
    <property type="match status" value="1"/>
</dbReference>
<evidence type="ECO:0000256" key="6">
    <source>
        <dbReference type="ARBA" id="ARBA00034078"/>
    </source>
</evidence>
<dbReference type="InterPro" id="IPR041921">
    <property type="entry name" value="NuoE_N"/>
</dbReference>
<dbReference type="InterPro" id="IPR042128">
    <property type="entry name" value="NuoE_dom"/>
</dbReference>
<dbReference type="Gene3D" id="3.40.30.10">
    <property type="entry name" value="Glutaredoxin"/>
    <property type="match status" value="1"/>
</dbReference>
<dbReference type="PANTHER" id="PTHR10371">
    <property type="entry name" value="NADH DEHYDROGENASE UBIQUINONE FLAVOPROTEIN 2, MITOCHONDRIAL"/>
    <property type="match status" value="1"/>
</dbReference>
<evidence type="ECO:0000256" key="4">
    <source>
        <dbReference type="ARBA" id="ARBA00023004"/>
    </source>
</evidence>
<name>A0A5E6MBE4_9BACT</name>
<keyword evidence="2 7" id="KW-0001">2Fe-2S</keyword>
<comment type="cofactor">
    <cofactor evidence="7">
        <name>[2Fe-2S] cluster</name>
        <dbReference type="ChEBI" id="CHEBI:190135"/>
    </cofactor>
    <text evidence="7">Binds 1 [2Fe-2S] cluster.</text>
</comment>
<comment type="cofactor">
    <cofactor evidence="6">
        <name>[2Fe-2S] cluster</name>
        <dbReference type="ChEBI" id="CHEBI:190135"/>
    </cofactor>
</comment>
<dbReference type="PANTHER" id="PTHR10371:SF3">
    <property type="entry name" value="NADH DEHYDROGENASE [UBIQUINONE] FLAVOPROTEIN 2, MITOCHONDRIAL"/>
    <property type="match status" value="1"/>
</dbReference>
<keyword evidence="4 7" id="KW-0408">Iron</keyword>
<evidence type="ECO:0000256" key="2">
    <source>
        <dbReference type="ARBA" id="ARBA00022714"/>
    </source>
</evidence>
<dbReference type="CDD" id="cd03064">
    <property type="entry name" value="TRX_Fd_NuoE"/>
    <property type="match status" value="1"/>
</dbReference>
<sequence length="184" mass="20302">MVGPEQPLLPGTEAPGAEFERKADEIIRQYPVSRRSAALPLLHHWQQEFGFVSQRAVEWIAEKLALKPIHLLELVTFYPMLRVRPAGKINFRVCRTLSCALAGSHDLFARIRERCGATSSAGHGMYVSPDGAYSVEFVECLAACGSAPAMMVEEEEFERATIDTVERILAKSQASRATDGVQKG</sequence>
<feature type="binding site" evidence="7">
    <location>
        <position position="140"/>
    </location>
    <ligand>
        <name>[2Fe-2S] cluster</name>
        <dbReference type="ChEBI" id="CHEBI:190135"/>
    </ligand>
</feature>
<keyword evidence="9" id="KW-1185">Reference proteome</keyword>
<dbReference type="PIRSF" id="PIRSF000216">
    <property type="entry name" value="NADH_DH_24kDa"/>
    <property type="match status" value="1"/>
</dbReference>
<dbReference type="OrthoDB" id="9807941at2"/>
<dbReference type="Gene3D" id="1.10.10.1590">
    <property type="entry name" value="NADH-quinone oxidoreductase subunit E"/>
    <property type="match status" value="1"/>
</dbReference>
<feature type="binding site" evidence="7">
    <location>
        <position position="99"/>
    </location>
    <ligand>
        <name>[2Fe-2S] cluster</name>
        <dbReference type="ChEBI" id="CHEBI:190135"/>
    </ligand>
</feature>
<dbReference type="GO" id="GO:0046872">
    <property type="term" value="F:metal ion binding"/>
    <property type="evidence" value="ECO:0007669"/>
    <property type="project" value="UniProtKB-KW"/>
</dbReference>
<dbReference type="Proteomes" id="UP000334923">
    <property type="component" value="Unassembled WGS sequence"/>
</dbReference>
<evidence type="ECO:0000256" key="1">
    <source>
        <dbReference type="ARBA" id="ARBA00010643"/>
    </source>
</evidence>
<accession>A0A5E6MBE4</accession>
<dbReference type="InterPro" id="IPR002023">
    <property type="entry name" value="NuoE-like"/>
</dbReference>
<dbReference type="RefSeq" id="WP_142659306.1">
    <property type="nucleotide sequence ID" value="NZ_CABFVA020000014.1"/>
</dbReference>
<evidence type="ECO:0000256" key="7">
    <source>
        <dbReference type="PIRSR" id="PIRSR000216-1"/>
    </source>
</evidence>
<dbReference type="GO" id="GO:0003954">
    <property type="term" value="F:NADH dehydrogenase activity"/>
    <property type="evidence" value="ECO:0007669"/>
    <property type="project" value="TreeGrafter"/>
</dbReference>
<dbReference type="EMBL" id="CABFVA020000014">
    <property type="protein sequence ID" value="VVM05075.1"/>
    <property type="molecule type" value="Genomic_DNA"/>
</dbReference>
<dbReference type="AlphaFoldDB" id="A0A5E6MBE4"/>
<dbReference type="GO" id="GO:0051537">
    <property type="term" value="F:2 iron, 2 sulfur cluster binding"/>
    <property type="evidence" value="ECO:0007669"/>
    <property type="project" value="UniProtKB-KW"/>
</dbReference>
<reference evidence="8 9" key="1">
    <citation type="submission" date="2019-09" db="EMBL/GenBank/DDBJ databases">
        <authorList>
            <person name="Cremers G."/>
        </authorList>
    </citation>
    <scope>NUCLEOTIDE SEQUENCE [LARGE SCALE GENOMIC DNA]</scope>
    <source>
        <strain evidence="8">4A</strain>
    </source>
</reference>
<feature type="binding site" evidence="7">
    <location>
        <position position="94"/>
    </location>
    <ligand>
        <name>[2Fe-2S] cluster</name>
        <dbReference type="ChEBI" id="CHEBI:190135"/>
    </ligand>
</feature>